<keyword evidence="1 2" id="KW-0238">DNA-binding</keyword>
<dbReference type="PROSITE" id="PS50935">
    <property type="entry name" value="SSB"/>
    <property type="match status" value="1"/>
</dbReference>
<dbReference type="Pfam" id="PF00436">
    <property type="entry name" value="SSB"/>
    <property type="match status" value="1"/>
</dbReference>
<dbReference type="GO" id="GO:0003697">
    <property type="term" value="F:single-stranded DNA binding"/>
    <property type="evidence" value="ECO:0007669"/>
    <property type="project" value="InterPro"/>
</dbReference>
<evidence type="ECO:0000256" key="1">
    <source>
        <dbReference type="ARBA" id="ARBA00023125"/>
    </source>
</evidence>
<dbReference type="OrthoDB" id="6498417at2759"/>
<name>A0A922HZV3_DERFA</name>
<reference evidence="3" key="3">
    <citation type="journal article" date="2021" name="World Allergy Organ. J.">
        <title>Chromosome-level assembly of Dermatophagoides farinae genome and transcriptome reveals two novel allergens Der f 37 and Der f 39.</title>
        <authorList>
            <person name="Chen J."/>
            <person name="Cai Z."/>
            <person name="Fan D."/>
            <person name="Hu J."/>
            <person name="Hou Y."/>
            <person name="He Y."/>
            <person name="Zhang Z."/>
            <person name="Zhao Z."/>
            <person name="Gao P."/>
            <person name="Hu W."/>
            <person name="Sun J."/>
            <person name="Li J."/>
            <person name="Ji K."/>
        </authorList>
    </citation>
    <scope>NUCLEOTIDE SEQUENCE</scope>
    <source>
        <strain evidence="3">JKM2019</strain>
    </source>
</reference>
<dbReference type="PANTHER" id="PTHR10302:SF0">
    <property type="entry name" value="SINGLE-STRANDED DNA-BINDING PROTEIN, MITOCHONDRIAL"/>
    <property type="match status" value="1"/>
</dbReference>
<sequence>MSSLSRFNVARSMLNDFFRSSQIISRRNLSGESSDSEQAQLENVDTFKCLNRVTLLGRATGPASLTRLENVDLASFTLVTNELRRNRSNELIKRSEFHKIQVFIPRLVQKTIQVVQKGSRVLVEGKINYNVRKGEHGNIHFTNITAENVVFITGNRMNMNKIESDSEIVEKQEQF</sequence>
<dbReference type="EMBL" id="SDOV01000001">
    <property type="protein sequence ID" value="KAH7646094.1"/>
    <property type="molecule type" value="Genomic_DNA"/>
</dbReference>
<dbReference type="GO" id="GO:0042645">
    <property type="term" value="C:mitochondrial nucleoid"/>
    <property type="evidence" value="ECO:0007669"/>
    <property type="project" value="TreeGrafter"/>
</dbReference>
<dbReference type="EMBL" id="ASGP02000003">
    <property type="protein sequence ID" value="KAH9516442.1"/>
    <property type="molecule type" value="Genomic_DNA"/>
</dbReference>
<evidence type="ECO:0000313" key="5">
    <source>
        <dbReference type="EMBL" id="KAH9516442.1"/>
    </source>
</evidence>
<reference evidence="5" key="4">
    <citation type="journal article" date="2022" name="Res Sq">
        <title>Comparative Genomics Reveals Insights into the Divergent Evolution of Astigmatic Mites and Household Pest Adaptations.</title>
        <authorList>
            <person name="Xiong Q."/>
            <person name="Wan A.T.-Y."/>
            <person name="Liu X.-Y."/>
            <person name="Fung C.S.-H."/>
            <person name="Xiao X."/>
            <person name="Malainual N."/>
            <person name="Hou J."/>
            <person name="Wang L."/>
            <person name="Wang M."/>
            <person name="Yang K."/>
            <person name="Cui Y."/>
            <person name="Leung E."/>
            <person name="Nong W."/>
            <person name="Shin S.-K."/>
            <person name="Au S."/>
            <person name="Jeong K.Y."/>
            <person name="Chew F.T."/>
            <person name="Hui J."/>
            <person name="Leung T.F."/>
            <person name="Tungtrongchitr A."/>
            <person name="Zhong N."/>
            <person name="Liu Z."/>
            <person name="Tsui S."/>
        </authorList>
    </citation>
    <scope>NUCLEOTIDE SEQUENCE</scope>
    <source>
        <strain evidence="5">Derf</strain>
        <tissue evidence="5">Whole organism</tissue>
    </source>
</reference>
<dbReference type="NCBIfam" id="TIGR00621">
    <property type="entry name" value="ssb"/>
    <property type="match status" value="1"/>
</dbReference>
<protein>
    <submittedName>
        <fullName evidence="4 5">Single-stranded DNA-binding protein, mitochondrial</fullName>
    </submittedName>
    <submittedName>
        <fullName evidence="3">Single-stranded dna-binding protein</fullName>
    </submittedName>
</protein>
<evidence type="ECO:0000256" key="2">
    <source>
        <dbReference type="PROSITE-ProRule" id="PRU00252"/>
    </source>
</evidence>
<comment type="caution">
    <text evidence="5">The sequence shown here is derived from an EMBL/GenBank/DDBJ whole genome shotgun (WGS) entry which is preliminary data.</text>
</comment>
<accession>A0A922HZV3</accession>
<evidence type="ECO:0000313" key="3">
    <source>
        <dbReference type="EMBL" id="KAH7646094.1"/>
    </source>
</evidence>
<dbReference type="InterPro" id="IPR011344">
    <property type="entry name" value="ssDNA-bd"/>
</dbReference>
<organism evidence="5 6">
    <name type="scientific">Dermatophagoides farinae</name>
    <name type="common">American house dust mite</name>
    <dbReference type="NCBI Taxonomy" id="6954"/>
    <lineage>
        <taxon>Eukaryota</taxon>
        <taxon>Metazoa</taxon>
        <taxon>Ecdysozoa</taxon>
        <taxon>Arthropoda</taxon>
        <taxon>Chelicerata</taxon>
        <taxon>Arachnida</taxon>
        <taxon>Acari</taxon>
        <taxon>Acariformes</taxon>
        <taxon>Sarcoptiformes</taxon>
        <taxon>Astigmata</taxon>
        <taxon>Psoroptidia</taxon>
        <taxon>Analgoidea</taxon>
        <taxon>Pyroglyphidae</taxon>
        <taxon>Dermatophagoidinae</taxon>
        <taxon>Dermatophagoides</taxon>
    </lineage>
</organism>
<evidence type="ECO:0000313" key="4">
    <source>
        <dbReference type="EMBL" id="KAH9516441.1"/>
    </source>
</evidence>
<dbReference type="Proteomes" id="UP000790347">
    <property type="component" value="Unassembled WGS sequence"/>
</dbReference>
<dbReference type="AlphaFoldDB" id="A0A922HZV3"/>
<dbReference type="PANTHER" id="PTHR10302">
    <property type="entry name" value="SINGLE-STRANDED DNA-BINDING PROTEIN"/>
    <property type="match status" value="1"/>
</dbReference>
<keyword evidence="6" id="KW-1185">Reference proteome</keyword>
<dbReference type="Proteomes" id="UP000828236">
    <property type="component" value="Unassembled WGS sequence"/>
</dbReference>
<proteinExistence type="predicted"/>
<evidence type="ECO:0000313" key="6">
    <source>
        <dbReference type="Proteomes" id="UP000790347"/>
    </source>
</evidence>
<dbReference type="InterPro" id="IPR000424">
    <property type="entry name" value="Primosome_PriB/ssb"/>
</dbReference>
<dbReference type="GO" id="GO:0006264">
    <property type="term" value="P:mitochondrial DNA replication"/>
    <property type="evidence" value="ECO:0007669"/>
    <property type="project" value="TreeGrafter"/>
</dbReference>
<gene>
    <name evidence="5" type="primary">SSBP1_1</name>
    <name evidence="5" type="ORF">DERF_007178</name>
    <name evidence="3" type="ORF">HUG17_1632</name>
</gene>
<dbReference type="Gene3D" id="2.40.50.140">
    <property type="entry name" value="Nucleic acid-binding proteins"/>
    <property type="match status" value="1"/>
</dbReference>
<dbReference type="CDD" id="cd04496">
    <property type="entry name" value="SSB_OBF"/>
    <property type="match status" value="1"/>
</dbReference>
<dbReference type="EMBL" id="ASGP02000003">
    <property type="protein sequence ID" value="KAH9516441.1"/>
    <property type="molecule type" value="Genomic_DNA"/>
</dbReference>
<dbReference type="SUPFAM" id="SSF50249">
    <property type="entry name" value="Nucleic acid-binding proteins"/>
    <property type="match status" value="1"/>
</dbReference>
<reference evidence="3" key="2">
    <citation type="submission" date="2020-06" db="EMBL/GenBank/DDBJ databases">
        <authorList>
            <person name="Ji K."/>
            <person name="Li J."/>
        </authorList>
    </citation>
    <scope>NUCLEOTIDE SEQUENCE</scope>
    <source>
        <strain evidence="3">JKM2019</strain>
        <tissue evidence="3">Whole body</tissue>
    </source>
</reference>
<reference evidence="5" key="1">
    <citation type="submission" date="2013-05" db="EMBL/GenBank/DDBJ databases">
        <authorList>
            <person name="Yim A.K.Y."/>
            <person name="Chan T.F."/>
            <person name="Ji K.M."/>
            <person name="Liu X.Y."/>
            <person name="Zhou J.W."/>
            <person name="Li R.Q."/>
            <person name="Yang K.Y."/>
            <person name="Li J."/>
            <person name="Li M."/>
            <person name="Law P.T.W."/>
            <person name="Wu Y.L."/>
            <person name="Cai Z.L."/>
            <person name="Qin H."/>
            <person name="Bao Y."/>
            <person name="Leung R.K.K."/>
            <person name="Ng P.K.S."/>
            <person name="Zou J."/>
            <person name="Zhong X.J."/>
            <person name="Ran P.X."/>
            <person name="Zhong N.S."/>
            <person name="Liu Z.G."/>
            <person name="Tsui S.K.W."/>
        </authorList>
    </citation>
    <scope>NUCLEOTIDE SEQUENCE</scope>
    <source>
        <strain evidence="5">Derf</strain>
        <tissue evidence="5">Whole organism</tissue>
    </source>
</reference>
<dbReference type="InterPro" id="IPR012340">
    <property type="entry name" value="NA-bd_OB-fold"/>
</dbReference>